<reference evidence="1 2" key="1">
    <citation type="submission" date="2014-06" db="EMBL/GenBank/DDBJ databases">
        <authorList>
            <consortium name="DOE Joint Genome Institute"/>
            <person name="Kuo A."/>
            <person name="Kohler A."/>
            <person name="Nagy L.G."/>
            <person name="Floudas D."/>
            <person name="Copeland A."/>
            <person name="Barry K.W."/>
            <person name="Cichocki N."/>
            <person name="Veneault-Fourrey C."/>
            <person name="LaButti K."/>
            <person name="Lindquist E.A."/>
            <person name="Lipzen A."/>
            <person name="Lundell T."/>
            <person name="Morin E."/>
            <person name="Murat C."/>
            <person name="Sun H."/>
            <person name="Tunlid A."/>
            <person name="Henrissat B."/>
            <person name="Grigoriev I.V."/>
            <person name="Hibbett D.S."/>
            <person name="Martin F."/>
            <person name="Nordberg H.P."/>
            <person name="Cantor M.N."/>
            <person name="Hua S.X."/>
        </authorList>
    </citation>
    <scope>NUCLEOTIDE SEQUENCE [LARGE SCALE GENOMIC DNA]</scope>
    <source>
        <strain evidence="1 2">ATCC 200175</strain>
    </source>
</reference>
<dbReference type="HOGENOM" id="CLU_2347335_0_0_1"/>
<dbReference type="EMBL" id="KN820163">
    <property type="protein sequence ID" value="KIJ06774.1"/>
    <property type="molecule type" value="Genomic_DNA"/>
</dbReference>
<organism evidence="1 2">
    <name type="scientific">Paxillus involutus ATCC 200175</name>
    <dbReference type="NCBI Taxonomy" id="664439"/>
    <lineage>
        <taxon>Eukaryota</taxon>
        <taxon>Fungi</taxon>
        <taxon>Dikarya</taxon>
        <taxon>Basidiomycota</taxon>
        <taxon>Agaricomycotina</taxon>
        <taxon>Agaricomycetes</taxon>
        <taxon>Agaricomycetidae</taxon>
        <taxon>Boletales</taxon>
        <taxon>Paxilineae</taxon>
        <taxon>Paxillaceae</taxon>
        <taxon>Paxillus</taxon>
    </lineage>
</organism>
<sequence>MDRTLSIRDSRRLAWTPHIMYTSSGSFHRTFNIWTCRIYYFLDEGTAQPPYHSTGNPTTGQNITKGWNRRLPAVDSATLFPPETATTKFSEPSEEAS</sequence>
<evidence type="ECO:0000313" key="2">
    <source>
        <dbReference type="Proteomes" id="UP000053647"/>
    </source>
</evidence>
<accession>A0A0C9SMU3</accession>
<reference evidence="2" key="2">
    <citation type="submission" date="2015-01" db="EMBL/GenBank/DDBJ databases">
        <title>Evolutionary Origins and Diversification of the Mycorrhizal Mutualists.</title>
        <authorList>
            <consortium name="DOE Joint Genome Institute"/>
            <consortium name="Mycorrhizal Genomics Consortium"/>
            <person name="Kohler A."/>
            <person name="Kuo A."/>
            <person name="Nagy L.G."/>
            <person name="Floudas D."/>
            <person name="Copeland A."/>
            <person name="Barry K.W."/>
            <person name="Cichocki N."/>
            <person name="Veneault-Fourrey C."/>
            <person name="LaButti K."/>
            <person name="Lindquist E.A."/>
            <person name="Lipzen A."/>
            <person name="Lundell T."/>
            <person name="Morin E."/>
            <person name="Murat C."/>
            <person name="Riley R."/>
            <person name="Ohm R."/>
            <person name="Sun H."/>
            <person name="Tunlid A."/>
            <person name="Henrissat B."/>
            <person name="Grigoriev I.V."/>
            <person name="Hibbett D.S."/>
            <person name="Martin F."/>
        </authorList>
    </citation>
    <scope>NUCLEOTIDE SEQUENCE [LARGE SCALE GENOMIC DNA]</scope>
    <source>
        <strain evidence="2">ATCC 200175</strain>
    </source>
</reference>
<keyword evidence="2" id="KW-1185">Reference proteome</keyword>
<evidence type="ECO:0000313" key="1">
    <source>
        <dbReference type="EMBL" id="KIJ06774.1"/>
    </source>
</evidence>
<gene>
    <name evidence="1" type="ORF">PAXINDRAFT_20020</name>
</gene>
<protein>
    <submittedName>
        <fullName evidence="1">Uncharacterized protein</fullName>
    </submittedName>
</protein>
<dbReference type="AlphaFoldDB" id="A0A0C9SMU3"/>
<name>A0A0C9SMU3_PAXIN</name>
<dbReference type="Proteomes" id="UP000053647">
    <property type="component" value="Unassembled WGS sequence"/>
</dbReference>
<proteinExistence type="predicted"/>